<dbReference type="EMBL" id="CP003346">
    <property type="protein sequence ID" value="AGA80249.1"/>
    <property type="molecule type" value="Genomic_DNA"/>
</dbReference>
<dbReference type="KEGG" id="evi:Echvi_4042"/>
<dbReference type="AlphaFoldDB" id="L0FVF0"/>
<evidence type="ECO:0000313" key="2">
    <source>
        <dbReference type="EMBL" id="AGA77287.1"/>
    </source>
</evidence>
<protein>
    <submittedName>
        <fullName evidence="2">Uncharacterized protein</fullName>
    </submittedName>
</protein>
<evidence type="ECO:0000313" key="3">
    <source>
        <dbReference type="EMBL" id="AGA78399.1"/>
    </source>
</evidence>
<dbReference type="EMBL" id="CP003346">
    <property type="protein sequence ID" value="AGA78399.1"/>
    <property type="molecule type" value="Genomic_DNA"/>
</dbReference>
<dbReference type="KEGG" id="evi:Echvi_1016"/>
<accession>L0FVF0</accession>
<evidence type="ECO:0000313" key="5">
    <source>
        <dbReference type="Proteomes" id="UP000010796"/>
    </source>
</evidence>
<keyword evidence="5" id="KW-1185">Reference proteome</keyword>
<evidence type="ECO:0000256" key="1">
    <source>
        <dbReference type="SAM" id="MobiDB-lite"/>
    </source>
</evidence>
<evidence type="ECO:0000313" key="4">
    <source>
        <dbReference type="EMBL" id="AGA80249.1"/>
    </source>
</evidence>
<dbReference type="HOGENOM" id="CLU_3098259_0_0_10"/>
<feature type="region of interest" description="Disordered" evidence="1">
    <location>
        <begin position="13"/>
        <end position="51"/>
    </location>
</feature>
<dbReference type="KEGG" id="evi:Echvi_2148"/>
<name>L0FVF0_ECHVK</name>
<reference evidence="2" key="2">
    <citation type="submission" date="2012-02" db="EMBL/GenBank/DDBJ databases">
        <title>The complete genome of Echinicola vietnamensis DSM 17526.</title>
        <authorList>
            <consortium name="US DOE Joint Genome Institute (JGI-PGF)"/>
            <person name="Lucas S."/>
            <person name="Copeland A."/>
            <person name="Lapidus A."/>
            <person name="Glavina del Rio T."/>
            <person name="Dalin E."/>
            <person name="Tice H."/>
            <person name="Bruce D."/>
            <person name="Goodwin L."/>
            <person name="Pitluck S."/>
            <person name="Peters L."/>
            <person name="Ovchinnikova G."/>
            <person name="Teshima H."/>
            <person name="Kyrpides N."/>
            <person name="Mavromatis K."/>
            <person name="Ivanova N."/>
            <person name="Brettin T."/>
            <person name="Detter J.C."/>
            <person name="Han C."/>
            <person name="Larimer F."/>
            <person name="Land M."/>
            <person name="Hauser L."/>
            <person name="Markowitz V."/>
            <person name="Cheng J.-F."/>
            <person name="Hugenholtz P."/>
            <person name="Woyke T."/>
            <person name="Wu D."/>
            <person name="Brambilla E."/>
            <person name="Klenk H.-P."/>
            <person name="Eisen J.A."/>
        </authorList>
    </citation>
    <scope>NUCLEOTIDE SEQUENCE</scope>
    <source>
        <strain evidence="2">DSM 17526</strain>
    </source>
</reference>
<dbReference type="EMBL" id="CP003346">
    <property type="protein sequence ID" value="AGA77287.1"/>
    <property type="molecule type" value="Genomic_DNA"/>
</dbReference>
<gene>
    <name evidence="2" type="ordered locus">Echvi_1016</name>
    <name evidence="3" type="ordered locus">Echvi_2148</name>
    <name evidence="4" type="ordered locus">Echvi_4042</name>
</gene>
<organism evidence="2 5">
    <name type="scientific">Echinicola vietnamensis (strain DSM 17526 / LMG 23754 / KMM 6221)</name>
    <dbReference type="NCBI Taxonomy" id="926556"/>
    <lineage>
        <taxon>Bacteria</taxon>
        <taxon>Pseudomonadati</taxon>
        <taxon>Bacteroidota</taxon>
        <taxon>Cytophagia</taxon>
        <taxon>Cytophagales</taxon>
        <taxon>Cyclobacteriaceae</taxon>
        <taxon>Echinicola</taxon>
    </lineage>
</organism>
<feature type="compositionally biased region" description="Basic and acidic residues" evidence="1">
    <location>
        <begin position="31"/>
        <end position="44"/>
    </location>
</feature>
<proteinExistence type="predicted"/>
<dbReference type="STRING" id="926556.Echvi_1016"/>
<sequence>MFSLTREVCISERLSEVSSGHSSEEAPVMGVERRAKSLNKEQLPDKLQQPQ</sequence>
<reference evidence="5" key="1">
    <citation type="submission" date="2012-02" db="EMBL/GenBank/DDBJ databases">
        <title>The complete genome of Echinicola vietnamensis DSM 17526.</title>
        <authorList>
            <person name="Lucas S."/>
            <person name="Copeland A."/>
            <person name="Lapidus A."/>
            <person name="Glavina del Rio T."/>
            <person name="Dalin E."/>
            <person name="Tice H."/>
            <person name="Bruce D."/>
            <person name="Goodwin L."/>
            <person name="Pitluck S."/>
            <person name="Peters L."/>
            <person name="Ovchinnikova G."/>
            <person name="Teshima H."/>
            <person name="Kyrpides N."/>
            <person name="Mavromatis K."/>
            <person name="Ivanova N."/>
            <person name="Brettin T."/>
            <person name="Detter J.C."/>
            <person name="Han C."/>
            <person name="Larimer F."/>
            <person name="Land M."/>
            <person name="Hauser L."/>
            <person name="Markowitz V."/>
            <person name="Cheng J.-F."/>
            <person name="Hugenholtz P."/>
            <person name="Woyke T."/>
            <person name="Wu D."/>
            <person name="Brambilla E."/>
            <person name="Klenk H.-P."/>
            <person name="Eisen J.A."/>
        </authorList>
    </citation>
    <scope>NUCLEOTIDE SEQUENCE [LARGE SCALE GENOMIC DNA]</scope>
    <source>
        <strain evidence="5">DSM 17526 / LMG 23754 / KMM 6221</strain>
    </source>
</reference>
<dbReference type="Proteomes" id="UP000010796">
    <property type="component" value="Chromosome"/>
</dbReference>